<name>A0ABZ2UR60_9CYAN</name>
<keyword evidence="5" id="KW-1133">Transmembrane helix</keyword>
<feature type="transmembrane region" description="Helical" evidence="5">
    <location>
        <begin position="75"/>
        <end position="101"/>
    </location>
</feature>
<dbReference type="Pfam" id="PF23024">
    <property type="entry name" value="AMP-dom_DIP2-like"/>
    <property type="match status" value="1"/>
</dbReference>
<dbReference type="SUPFAM" id="SSF56801">
    <property type="entry name" value="Acetyl-CoA synthetase-like"/>
    <property type="match status" value="1"/>
</dbReference>
<evidence type="ECO:0000256" key="1">
    <source>
        <dbReference type="ARBA" id="ARBA00006432"/>
    </source>
</evidence>
<dbReference type="InterPro" id="IPR042099">
    <property type="entry name" value="ANL_N_sf"/>
</dbReference>
<dbReference type="Pfam" id="PF00501">
    <property type="entry name" value="AMP-binding"/>
    <property type="match status" value="1"/>
</dbReference>
<accession>A0ABZ2UR60</accession>
<dbReference type="InterPro" id="IPR025110">
    <property type="entry name" value="AMP-bd_C"/>
</dbReference>
<dbReference type="CDD" id="cd05931">
    <property type="entry name" value="FAAL"/>
    <property type="match status" value="1"/>
</dbReference>
<dbReference type="Gene3D" id="3.40.50.12780">
    <property type="entry name" value="N-terminal domain of ligase-like"/>
    <property type="match status" value="1"/>
</dbReference>
<feature type="domain" description="AMP-dependent synthetase/ligase" evidence="6">
    <location>
        <begin position="23"/>
        <end position="424"/>
    </location>
</feature>
<dbReference type="PANTHER" id="PTHR22754">
    <property type="entry name" value="DISCO-INTERACTING PROTEIN 2 DIP2 -RELATED"/>
    <property type="match status" value="1"/>
</dbReference>
<dbReference type="PANTHER" id="PTHR22754:SF32">
    <property type="entry name" value="DISCO-INTERACTING PROTEIN 2"/>
    <property type="match status" value="1"/>
</dbReference>
<dbReference type="EMBL" id="CP150886">
    <property type="protein sequence ID" value="WZB87489.1"/>
    <property type="molecule type" value="Genomic_DNA"/>
</dbReference>
<reference evidence="8 9" key="1">
    <citation type="submission" date="2024-04" db="EMBL/GenBank/DDBJ databases">
        <title>Okeanomitos corallinicola gen. &amp; sp. nov. (Nostocales, Cyanobacteria), a new toxic marine heterocyst-forming cyanobacterium from a coral reef.</title>
        <authorList>
            <person name="Li H."/>
            <person name="Li R."/>
            <person name="Kang J."/>
            <person name="Hii K.S."/>
            <person name="Mohamed H.F."/>
            <person name="Xu X."/>
            <person name="Luo Z."/>
        </authorList>
    </citation>
    <scope>NUCLEOTIDE SEQUENCE [LARGE SCALE GENOMIC DNA]</scope>
    <source>
        <strain evidence="8 9">TIOX110</strain>
    </source>
</reference>
<proteinExistence type="inferred from homology"/>
<dbReference type="PROSITE" id="PS00455">
    <property type="entry name" value="AMP_BINDING"/>
    <property type="match status" value="1"/>
</dbReference>
<dbReference type="RefSeq" id="WP_353930402.1">
    <property type="nucleotide sequence ID" value="NZ_CP150886.1"/>
</dbReference>
<evidence type="ECO:0000313" key="9">
    <source>
        <dbReference type="Proteomes" id="UP001483337"/>
    </source>
</evidence>
<evidence type="ECO:0000313" key="8">
    <source>
        <dbReference type="EMBL" id="WZB87489.1"/>
    </source>
</evidence>
<dbReference type="InterPro" id="IPR000873">
    <property type="entry name" value="AMP-dep_synth/lig_dom"/>
</dbReference>
<evidence type="ECO:0000256" key="3">
    <source>
        <dbReference type="ARBA" id="ARBA00022832"/>
    </source>
</evidence>
<evidence type="ECO:0000259" key="7">
    <source>
        <dbReference type="Pfam" id="PF23024"/>
    </source>
</evidence>
<sequence>MTQSQATQNLPMSNFSTLVELLRWRATNETDKLAYTFLVDGKKEGTSLNYGELDCQARAIGAWLQKHNTKGQRALLLYPQGIEVLAAFLGCLYAGVIAIPVPPPDAGRLKRALPRLRAIVKDANATVAFTNRNFLEILQGEDADFPEFKEMTWIATEDVDLELADQWQDPQISADSLAYLQYTSGSTSTPKGVMISHHNIIHHCSYLQKACGYDTDSVSITWMPYFHDYGLVEGMTVPLYNGHPCYIMSPLAFIKRPLRWLQAIQRYRGTHSQAPNFAYELCVSRVTDEQVASLDLSSWQAAGNAAEPINPRVLEEFYTKFAPAGFQWETFAPAYGLAEDTLLVSTSPKHTAPVLCLVKTSEIEKNKIVEADGWGDGVRAIPGCGQLVCDTKVAIVDPDTLKRCSPDQVGEVWVCDPSVAGGYWQRPEESESTFRAYTADTKEGPFLRTGDLGFMRGGELFIAGRIKDLIIIRGTNHYPQDIEWTIQQVHPCLRPDYGAAFSINANGEEKLVVVQEVKRNPEEYQTEEVITNIRQAIAEIHELQVYAVVLAKPGNILKTSSGKIQRRACKASFLSAELEVLADWSENPKYSNHYRELSKEVDSLLDQVQVNH</sequence>
<feature type="domain" description="AMP-binding enzyme C-terminal" evidence="7">
    <location>
        <begin position="468"/>
        <end position="581"/>
    </location>
</feature>
<evidence type="ECO:0000259" key="6">
    <source>
        <dbReference type="Pfam" id="PF00501"/>
    </source>
</evidence>
<keyword evidence="2 8" id="KW-0436">Ligase</keyword>
<dbReference type="Proteomes" id="UP001483337">
    <property type="component" value="Chromosome"/>
</dbReference>
<evidence type="ECO:0000256" key="5">
    <source>
        <dbReference type="SAM" id="Phobius"/>
    </source>
</evidence>
<evidence type="ECO:0000256" key="2">
    <source>
        <dbReference type="ARBA" id="ARBA00022598"/>
    </source>
</evidence>
<keyword evidence="5" id="KW-0472">Membrane</keyword>
<comment type="similarity">
    <text evidence="1">Belongs to the ATP-dependent AMP-binding enzyme family.</text>
</comment>
<dbReference type="InterPro" id="IPR040097">
    <property type="entry name" value="FAAL/FAAC"/>
</dbReference>
<dbReference type="GO" id="GO:0016874">
    <property type="term" value="F:ligase activity"/>
    <property type="evidence" value="ECO:0007669"/>
    <property type="project" value="UniProtKB-KW"/>
</dbReference>
<keyword evidence="9" id="KW-1185">Reference proteome</keyword>
<protein>
    <submittedName>
        <fullName evidence="8">Fatty acyl-AMP ligase</fullName>
    </submittedName>
</protein>
<keyword evidence="3" id="KW-0276">Fatty acid metabolism</keyword>
<gene>
    <name evidence="8" type="ORF">WJM97_19310</name>
</gene>
<evidence type="ECO:0000256" key="4">
    <source>
        <dbReference type="ARBA" id="ARBA00023098"/>
    </source>
</evidence>
<keyword evidence="4" id="KW-0443">Lipid metabolism</keyword>
<dbReference type="InterPro" id="IPR045851">
    <property type="entry name" value="AMP-bd_C_sf"/>
</dbReference>
<keyword evidence="5" id="KW-0812">Transmembrane</keyword>
<dbReference type="Gene3D" id="3.30.300.30">
    <property type="match status" value="1"/>
</dbReference>
<dbReference type="InterPro" id="IPR020845">
    <property type="entry name" value="AMP-binding_CS"/>
</dbReference>
<organism evidence="8 9">
    <name type="scientific">Okeanomitos corallinicola TIOX110</name>
    <dbReference type="NCBI Taxonomy" id="3133117"/>
    <lineage>
        <taxon>Bacteria</taxon>
        <taxon>Bacillati</taxon>
        <taxon>Cyanobacteriota</taxon>
        <taxon>Cyanophyceae</taxon>
        <taxon>Nostocales</taxon>
        <taxon>Aphanizomenonaceae</taxon>
        <taxon>Okeanomitos</taxon>
    </lineage>
</organism>